<accession>A0A9D1KFD5</accession>
<reference evidence="1" key="1">
    <citation type="submission" date="2020-10" db="EMBL/GenBank/DDBJ databases">
        <authorList>
            <person name="Gilroy R."/>
        </authorList>
    </citation>
    <scope>NUCLEOTIDE SEQUENCE</scope>
    <source>
        <strain evidence="1">CHK123-3438</strain>
    </source>
</reference>
<dbReference type="Pfam" id="PF06224">
    <property type="entry name" value="AlkZ-like"/>
    <property type="match status" value="1"/>
</dbReference>
<dbReference type="PANTHER" id="PTHR38479:SF2">
    <property type="entry name" value="WINGED HELIX DNA-BINDING DOMAIN-CONTAINING PROTEIN"/>
    <property type="match status" value="1"/>
</dbReference>
<dbReference type="EMBL" id="DVKS01000097">
    <property type="protein sequence ID" value="HIT41605.1"/>
    <property type="molecule type" value="Genomic_DNA"/>
</dbReference>
<protein>
    <submittedName>
        <fullName evidence="1">AlkZ family DNA glycosylase</fullName>
    </submittedName>
</protein>
<name>A0A9D1KFD5_9FIRM</name>
<dbReference type="AlphaFoldDB" id="A0A9D1KFD5"/>
<evidence type="ECO:0000313" key="1">
    <source>
        <dbReference type="EMBL" id="HIT41605.1"/>
    </source>
</evidence>
<reference evidence="1" key="2">
    <citation type="journal article" date="2021" name="PeerJ">
        <title>Extensive microbial diversity within the chicken gut microbiome revealed by metagenomics and culture.</title>
        <authorList>
            <person name="Gilroy R."/>
            <person name="Ravi A."/>
            <person name="Getino M."/>
            <person name="Pursley I."/>
            <person name="Horton D.L."/>
            <person name="Alikhan N.F."/>
            <person name="Baker D."/>
            <person name="Gharbi K."/>
            <person name="Hall N."/>
            <person name="Watson M."/>
            <person name="Adriaenssens E.M."/>
            <person name="Foster-Nyarko E."/>
            <person name="Jarju S."/>
            <person name="Secka A."/>
            <person name="Antonio M."/>
            <person name="Oren A."/>
            <person name="Chaudhuri R.R."/>
            <person name="La Ragione R."/>
            <person name="Hildebrand F."/>
            <person name="Pallen M.J."/>
        </authorList>
    </citation>
    <scope>NUCLEOTIDE SEQUENCE</scope>
    <source>
        <strain evidence="1">CHK123-3438</strain>
    </source>
</reference>
<proteinExistence type="predicted"/>
<sequence>MLEITPWQIRNFRLRTHQLDSSPSSSLTSRIIRAAGICGIQNSPPGAWEISLFSRVPDCTKKDLDHLLTEEKSLLQAWSFRGAPVVFPASESASFLQALTARDGEEWIYTHGITLALDFLSLPFPELLEMLIQVLPGLDQVTIAGKSSLDQTLAQWMLPLLPASRRDLWNRPSMYGDPQRQTVGGAVVSFLLRPCSFLGLVVFGQRKEGLPTFTSYKNWTGKPYCPLEPDEAARRLVRKYLHAYGPASSDQFASWLGCTKKQGRRMWDTLSGEMESVSVLGKKAYVLKNDLEDILSPVLLKRPLLMLGPHDPYLDSRDRLILQPDPALHRQIWKTVSNPGAILREGEIVGIWNCRKKPKGLEIHFQLFSPSAAAFSCTGSPEITPLPCRQELSDMAQQYAAFRGEPVFKLDFS</sequence>
<dbReference type="Proteomes" id="UP000886860">
    <property type="component" value="Unassembled WGS sequence"/>
</dbReference>
<dbReference type="InterPro" id="IPR009351">
    <property type="entry name" value="AlkZ-like"/>
</dbReference>
<gene>
    <name evidence="1" type="ORF">IAB60_05830</name>
</gene>
<organism evidence="1 2">
    <name type="scientific">Candidatus Caccovicinus merdipullorum</name>
    <dbReference type="NCBI Taxonomy" id="2840724"/>
    <lineage>
        <taxon>Bacteria</taxon>
        <taxon>Bacillati</taxon>
        <taxon>Bacillota</taxon>
        <taxon>Clostridia</taxon>
        <taxon>Eubacteriales</taxon>
        <taxon>Candidatus Caccovicinus</taxon>
    </lineage>
</organism>
<dbReference type="PANTHER" id="PTHR38479">
    <property type="entry name" value="LMO0824 PROTEIN"/>
    <property type="match status" value="1"/>
</dbReference>
<evidence type="ECO:0000313" key="2">
    <source>
        <dbReference type="Proteomes" id="UP000886860"/>
    </source>
</evidence>
<comment type="caution">
    <text evidence="1">The sequence shown here is derived from an EMBL/GenBank/DDBJ whole genome shotgun (WGS) entry which is preliminary data.</text>
</comment>